<evidence type="ECO:0000256" key="1">
    <source>
        <dbReference type="SAM" id="MobiDB-lite"/>
    </source>
</evidence>
<accession>A0AA40EW44</accession>
<dbReference type="Proteomes" id="UP001172155">
    <property type="component" value="Unassembled WGS sequence"/>
</dbReference>
<feature type="compositionally biased region" description="Polar residues" evidence="1">
    <location>
        <begin position="1"/>
        <end position="19"/>
    </location>
</feature>
<feature type="non-terminal residue" evidence="2">
    <location>
        <position position="1"/>
    </location>
</feature>
<feature type="compositionally biased region" description="Low complexity" evidence="1">
    <location>
        <begin position="150"/>
        <end position="169"/>
    </location>
</feature>
<evidence type="ECO:0000313" key="2">
    <source>
        <dbReference type="EMBL" id="KAK0746663.1"/>
    </source>
</evidence>
<reference evidence="2" key="1">
    <citation type="submission" date="2023-06" db="EMBL/GenBank/DDBJ databases">
        <title>Genome-scale phylogeny and comparative genomics of the fungal order Sordariales.</title>
        <authorList>
            <consortium name="Lawrence Berkeley National Laboratory"/>
            <person name="Hensen N."/>
            <person name="Bonometti L."/>
            <person name="Westerberg I."/>
            <person name="Brannstrom I.O."/>
            <person name="Guillou S."/>
            <person name="Cros-Aarteil S."/>
            <person name="Calhoun S."/>
            <person name="Haridas S."/>
            <person name="Kuo A."/>
            <person name="Mondo S."/>
            <person name="Pangilinan J."/>
            <person name="Riley R."/>
            <person name="LaButti K."/>
            <person name="Andreopoulos B."/>
            <person name="Lipzen A."/>
            <person name="Chen C."/>
            <person name="Yanf M."/>
            <person name="Daum C."/>
            <person name="Ng V."/>
            <person name="Clum A."/>
            <person name="Steindorff A."/>
            <person name="Ohm R."/>
            <person name="Martin F."/>
            <person name="Silar P."/>
            <person name="Natvig D."/>
            <person name="Lalanne C."/>
            <person name="Gautier V."/>
            <person name="Ament-velasquez S.L."/>
            <person name="Kruys A."/>
            <person name="Hutchinson M.I."/>
            <person name="Powell A.J."/>
            <person name="Barry K."/>
            <person name="Miller A.N."/>
            <person name="Grigoriev I.V."/>
            <person name="Debuchy R."/>
            <person name="Gladieux P."/>
            <person name="Thoren M.H."/>
            <person name="Johannesson H."/>
        </authorList>
    </citation>
    <scope>NUCLEOTIDE SEQUENCE</scope>
    <source>
        <strain evidence="2">SMH3187-1</strain>
    </source>
</reference>
<feature type="region of interest" description="Disordered" evidence="1">
    <location>
        <begin position="141"/>
        <end position="218"/>
    </location>
</feature>
<feature type="region of interest" description="Disordered" evidence="1">
    <location>
        <begin position="1"/>
        <end position="105"/>
    </location>
</feature>
<name>A0AA40EW44_9PEZI</name>
<proteinExistence type="predicted"/>
<keyword evidence="3" id="KW-1185">Reference proteome</keyword>
<comment type="caution">
    <text evidence="2">The sequence shown here is derived from an EMBL/GenBank/DDBJ whole genome shotgun (WGS) entry which is preliminary data.</text>
</comment>
<dbReference type="EMBL" id="JAUKUD010000004">
    <property type="protein sequence ID" value="KAK0746663.1"/>
    <property type="molecule type" value="Genomic_DNA"/>
</dbReference>
<sequence>TDGTPASPSPRSSSLQAAATLNAGLQREEPARASSRSPLPPTLPSSASVGRRRSQIHMNLHIADPAIPSPGEMVSDAWSAGYRAGSPHFPPSPQPIYAGERQQRQHFRAPSLGELHQELENEQEFQVNRLLTEISRLQAQVQRQQSGEQSGSAVADDSAPPSAFPGPGSLPRSPGFPPHARGSFDLARADLSRRSRTSSRGPSPALRTTSIGDSSDRLNLAGRDENAFYQAETQMLVRENQMLRLRIKELEKNLAEASGTAATANITHEPPQASHLHESTSAS</sequence>
<dbReference type="PANTHER" id="PTHR39610:SF2">
    <property type="entry name" value="BZIP DOMAIN-CONTAINING PROTEIN"/>
    <property type="match status" value="1"/>
</dbReference>
<feature type="region of interest" description="Disordered" evidence="1">
    <location>
        <begin position="256"/>
        <end position="283"/>
    </location>
</feature>
<protein>
    <submittedName>
        <fullName evidence="2">Uncharacterized protein</fullName>
    </submittedName>
</protein>
<dbReference type="PANTHER" id="PTHR39610">
    <property type="entry name" value="BZIP DOMAIN-CONTAINING PROTEIN-RELATED"/>
    <property type="match status" value="1"/>
</dbReference>
<gene>
    <name evidence="2" type="ORF">B0T18DRAFT_292944</name>
</gene>
<organism evidence="2 3">
    <name type="scientific">Schizothecium vesticola</name>
    <dbReference type="NCBI Taxonomy" id="314040"/>
    <lineage>
        <taxon>Eukaryota</taxon>
        <taxon>Fungi</taxon>
        <taxon>Dikarya</taxon>
        <taxon>Ascomycota</taxon>
        <taxon>Pezizomycotina</taxon>
        <taxon>Sordariomycetes</taxon>
        <taxon>Sordariomycetidae</taxon>
        <taxon>Sordariales</taxon>
        <taxon>Schizotheciaceae</taxon>
        <taxon>Schizothecium</taxon>
    </lineage>
</organism>
<feature type="non-terminal residue" evidence="2">
    <location>
        <position position="283"/>
    </location>
</feature>
<evidence type="ECO:0000313" key="3">
    <source>
        <dbReference type="Proteomes" id="UP001172155"/>
    </source>
</evidence>
<dbReference type="AlphaFoldDB" id="A0AA40EW44"/>